<evidence type="ECO:0000256" key="1">
    <source>
        <dbReference type="ARBA" id="ARBA00008231"/>
    </source>
</evidence>
<accession>A0ABU3DEY5</accession>
<comment type="similarity">
    <text evidence="1">Belongs to the ATP12 family.</text>
</comment>
<dbReference type="PANTHER" id="PTHR21013">
    <property type="entry name" value="ATP SYNTHASE MITOCHONDRIAL F1 COMPLEX ASSEMBLY FACTOR 2/ATP12 PROTEIN, MITOCHONDRIAL PRECURSOR"/>
    <property type="match status" value="1"/>
</dbReference>
<dbReference type="InterPro" id="IPR023335">
    <property type="entry name" value="ATP12_ortho_dom_sf"/>
</dbReference>
<dbReference type="PANTHER" id="PTHR21013:SF10">
    <property type="entry name" value="ATP SYNTHASE MITOCHONDRIAL F1 COMPLEX ASSEMBLY FACTOR 2"/>
    <property type="match status" value="1"/>
</dbReference>
<evidence type="ECO:0000313" key="5">
    <source>
        <dbReference type="Proteomes" id="UP001265259"/>
    </source>
</evidence>
<comment type="caution">
    <text evidence="4">The sequence shown here is derived from an EMBL/GenBank/DDBJ whole genome shotgun (WGS) entry which is preliminary data.</text>
</comment>
<dbReference type="InterPro" id="IPR042272">
    <property type="entry name" value="ATP12_ATP_synth-F1-assembly_N"/>
</dbReference>
<keyword evidence="5" id="KW-1185">Reference proteome</keyword>
<reference evidence="4 5" key="1">
    <citation type="submission" date="2023-09" db="EMBL/GenBank/DDBJ databases">
        <authorList>
            <person name="Rey-Velasco X."/>
        </authorList>
    </citation>
    <scope>NUCLEOTIDE SEQUENCE [LARGE SCALE GENOMIC DNA]</scope>
    <source>
        <strain evidence="4 5">F158</strain>
    </source>
</reference>
<dbReference type="SUPFAM" id="SSF160909">
    <property type="entry name" value="ATP12-like"/>
    <property type="match status" value="1"/>
</dbReference>
<gene>
    <name evidence="4" type="ORF">RM543_06265</name>
</gene>
<proteinExistence type="inferred from homology"/>
<dbReference type="Gene3D" id="1.10.3580.10">
    <property type="entry name" value="ATP12 ATPase"/>
    <property type="match status" value="1"/>
</dbReference>
<dbReference type="Gene3D" id="3.30.2180.10">
    <property type="entry name" value="ATP12-like"/>
    <property type="match status" value="1"/>
</dbReference>
<dbReference type="RefSeq" id="WP_311690041.1">
    <property type="nucleotide sequence ID" value="NZ_JAVRHL010000002.1"/>
</dbReference>
<protein>
    <submittedName>
        <fullName evidence="4">ATP12 family protein</fullName>
    </submittedName>
</protein>
<dbReference type="InterPro" id="IPR011419">
    <property type="entry name" value="ATP12_ATP_synth-F1-assembly"/>
</dbReference>
<sequence>MSEWRAKRFWTTSSVEAETAGFRVELDGRPIRTPAKQLLVLPSEALARAVAAEWDVQADVIDPGTMPVTRAANAALDKVASNRDGLIEGLASYGATDLLCYRAEEDDPLRALQDEAWDPLLNWAEASFGVALVPTCGVVPVDQDAASLSRLSAILEQQDDFSLTALSELVSLSGSLVIGLAVIEGLLPDEELWRRSRVDEDWQESQWGRDEEAAETAALKRGEFLRAAEFYRLSRPGA</sequence>
<keyword evidence="3" id="KW-0143">Chaperone</keyword>
<evidence type="ECO:0000256" key="3">
    <source>
        <dbReference type="ARBA" id="ARBA00023186"/>
    </source>
</evidence>
<evidence type="ECO:0000313" key="4">
    <source>
        <dbReference type="EMBL" id="MDT0682281.1"/>
    </source>
</evidence>
<keyword evidence="2" id="KW-0809">Transit peptide</keyword>
<evidence type="ECO:0000256" key="2">
    <source>
        <dbReference type="ARBA" id="ARBA00022946"/>
    </source>
</evidence>
<dbReference type="Proteomes" id="UP001265259">
    <property type="component" value="Unassembled WGS sequence"/>
</dbReference>
<name>A0ABU3DEY5_9RHOB</name>
<dbReference type="EMBL" id="JAVRHL010000002">
    <property type="protein sequence ID" value="MDT0682281.1"/>
    <property type="molecule type" value="Genomic_DNA"/>
</dbReference>
<dbReference type="Pfam" id="PF07542">
    <property type="entry name" value="ATP12"/>
    <property type="match status" value="1"/>
</dbReference>
<organism evidence="4 5">
    <name type="scientific">Tropicimonas omnivorans</name>
    <dbReference type="NCBI Taxonomy" id="3075590"/>
    <lineage>
        <taxon>Bacteria</taxon>
        <taxon>Pseudomonadati</taxon>
        <taxon>Pseudomonadota</taxon>
        <taxon>Alphaproteobacteria</taxon>
        <taxon>Rhodobacterales</taxon>
        <taxon>Roseobacteraceae</taxon>
        <taxon>Tropicimonas</taxon>
    </lineage>
</organism>